<accession>A0A942Z3R6</accession>
<dbReference type="Gene3D" id="2.40.128.690">
    <property type="entry name" value="YycH protein, domain 3-like"/>
    <property type="match status" value="1"/>
</dbReference>
<name>A0A942Z3R6_9BACI</name>
<evidence type="ECO:0000256" key="1">
    <source>
        <dbReference type="SAM" id="Phobius"/>
    </source>
</evidence>
<reference evidence="3 4" key="1">
    <citation type="submission" date="2021-05" db="EMBL/GenBank/DDBJ databases">
        <title>Novel Bacillus species.</title>
        <authorList>
            <person name="Liu G."/>
        </authorList>
    </citation>
    <scope>NUCLEOTIDE SEQUENCE [LARGE SCALE GENOMIC DNA]</scope>
    <source>
        <strain evidence="3 4">FJAT-49682</strain>
    </source>
</reference>
<dbReference type="EMBL" id="JAGYPN010000002">
    <property type="protein sequence ID" value="MBS4223858.1"/>
    <property type="molecule type" value="Genomic_DNA"/>
</dbReference>
<keyword evidence="1" id="KW-1133">Transmembrane helix</keyword>
<dbReference type="Proteomes" id="UP000676456">
    <property type="component" value="Unassembled WGS sequence"/>
</dbReference>
<feature type="domain" description="Regulatory protein YycH-like" evidence="2">
    <location>
        <begin position="37"/>
        <end position="254"/>
    </location>
</feature>
<keyword evidence="1" id="KW-0812">Transmembrane</keyword>
<comment type="caution">
    <text evidence="3">The sequence shown here is derived from an EMBL/GenBank/DDBJ whole genome shotgun (WGS) entry which is preliminary data.</text>
</comment>
<feature type="transmembrane region" description="Helical" evidence="1">
    <location>
        <begin position="6"/>
        <end position="27"/>
    </location>
</feature>
<evidence type="ECO:0000313" key="4">
    <source>
        <dbReference type="Proteomes" id="UP000676456"/>
    </source>
</evidence>
<keyword evidence="4" id="KW-1185">Reference proteome</keyword>
<dbReference type="GO" id="GO:0016020">
    <property type="term" value="C:membrane"/>
    <property type="evidence" value="ECO:0007669"/>
    <property type="project" value="InterPro"/>
</dbReference>
<organism evidence="3 4">
    <name type="scientific">Lederbergia citrea</name>
    <dbReference type="NCBI Taxonomy" id="2833581"/>
    <lineage>
        <taxon>Bacteria</taxon>
        <taxon>Bacillati</taxon>
        <taxon>Bacillota</taxon>
        <taxon>Bacilli</taxon>
        <taxon>Bacillales</taxon>
        <taxon>Bacillaceae</taxon>
        <taxon>Lederbergia</taxon>
    </lineage>
</organism>
<gene>
    <name evidence="3" type="ORF">KHA91_13975</name>
</gene>
<keyword evidence="1" id="KW-0472">Membrane</keyword>
<evidence type="ECO:0000259" key="2">
    <source>
        <dbReference type="Pfam" id="PF09648"/>
    </source>
</evidence>
<dbReference type="RefSeq" id="WP_213098834.1">
    <property type="nucleotide sequence ID" value="NZ_JAGYPN010000002.1"/>
</dbReference>
<protein>
    <submittedName>
        <fullName evidence="3">Two-component system regulatory protein YycI</fullName>
    </submittedName>
</protein>
<dbReference type="Pfam" id="PF09648">
    <property type="entry name" value="YycI"/>
    <property type="match status" value="1"/>
</dbReference>
<dbReference type="AlphaFoldDB" id="A0A942Z3R6"/>
<sequence>MDWSRIKTIFIIAFLILDLFLLSQLLTKHRSYQFEVKSDTSFEENLKTDGIEYKELPKDFASDHYLSANTKVFSEEEIKEVNSLKNQRLFSEDGTILQAELTKPISMMDKDDFSDLDEFVKANVLYGEKYGFWSFDKEEGTITYYQNYHDQPLFMNRSAHLVFFLNDANEIQSYEQTMLDTVEPISDKEEVYPAIRALEALYRKGVLKPNSKVIKSELGYYTLVNMEATQVLTPTWRFLVEREGQQENLLVNAFEGQIIQANQGNEKNIME</sequence>
<evidence type="ECO:0000313" key="3">
    <source>
        <dbReference type="EMBL" id="MBS4223858.1"/>
    </source>
</evidence>
<proteinExistence type="predicted"/>
<dbReference type="InterPro" id="IPR018604">
    <property type="entry name" value="YycI-like"/>
</dbReference>